<evidence type="ECO:0000313" key="2">
    <source>
        <dbReference type="Proteomes" id="UP001145114"/>
    </source>
</evidence>
<evidence type="ECO:0000313" key="1">
    <source>
        <dbReference type="EMBL" id="KAJ1679321.1"/>
    </source>
</evidence>
<dbReference type="Proteomes" id="UP001145114">
    <property type="component" value="Unassembled WGS sequence"/>
</dbReference>
<keyword evidence="2" id="KW-1185">Reference proteome</keyword>
<protein>
    <submittedName>
        <fullName evidence="1">Uncharacterized protein</fullName>
    </submittedName>
</protein>
<accession>A0ACC1HUJ1</accession>
<organism evidence="1 2">
    <name type="scientific">Spiromyces aspiralis</name>
    <dbReference type="NCBI Taxonomy" id="68401"/>
    <lineage>
        <taxon>Eukaryota</taxon>
        <taxon>Fungi</taxon>
        <taxon>Fungi incertae sedis</taxon>
        <taxon>Zoopagomycota</taxon>
        <taxon>Kickxellomycotina</taxon>
        <taxon>Kickxellomycetes</taxon>
        <taxon>Kickxellales</taxon>
        <taxon>Kickxellaceae</taxon>
        <taxon>Spiromyces</taxon>
    </lineage>
</organism>
<dbReference type="EMBL" id="JAMZIH010000454">
    <property type="protein sequence ID" value="KAJ1679321.1"/>
    <property type="molecule type" value="Genomic_DNA"/>
</dbReference>
<name>A0ACC1HUJ1_9FUNG</name>
<comment type="caution">
    <text evidence="1">The sequence shown here is derived from an EMBL/GenBank/DDBJ whole genome shotgun (WGS) entry which is preliminary data.</text>
</comment>
<sequence length="291" mass="31734">MFARKEPVFPVLTDALTSLLPATAQSLVFNFAYRHIHRAISSTADAQEAYHLGSKAQTPTDGSVGKAKAISTMGVEIPTFSLSPSGYIRSIGEQILVLPQTLERMDIVAISLAEQLMPPSTSLRGTGNVGTEGGGLDAKVSVQALSDKLLILEQSQLPYYSGIPGHAGQAKEAASDCRQTISRDEAEGYDYAATHLLLFATLFSTQYDFIRHTLLPEAPIYQDYESAVNVDQILTDMDYLASIMRSLDVDLVDDFRRWHRAVGAGEKSRLLGLAGEIGDDIVQTVAKLRRW</sequence>
<gene>
    <name evidence="1" type="ORF">EV182_002285</name>
</gene>
<proteinExistence type="predicted"/>
<reference evidence="1" key="1">
    <citation type="submission" date="2022-06" db="EMBL/GenBank/DDBJ databases">
        <title>Phylogenomic reconstructions and comparative analyses of Kickxellomycotina fungi.</title>
        <authorList>
            <person name="Reynolds N.K."/>
            <person name="Stajich J.E."/>
            <person name="Barry K."/>
            <person name="Grigoriev I.V."/>
            <person name="Crous P."/>
            <person name="Smith M.E."/>
        </authorList>
    </citation>
    <scope>NUCLEOTIDE SEQUENCE</scope>
    <source>
        <strain evidence="1">RSA 2271</strain>
    </source>
</reference>